<evidence type="ECO:0000259" key="2">
    <source>
        <dbReference type="Pfam" id="PF13843"/>
    </source>
</evidence>
<evidence type="ECO:0000313" key="4">
    <source>
        <dbReference type="RefSeq" id="XP_018526593.2"/>
    </source>
</evidence>
<dbReference type="PANTHER" id="PTHR47055">
    <property type="entry name" value="DDE_TNP_1_7 DOMAIN-CONTAINING PROTEIN"/>
    <property type="match status" value="1"/>
</dbReference>
<dbReference type="AlphaFoldDB" id="A0AAJ7LN83"/>
<evidence type="ECO:0000313" key="3">
    <source>
        <dbReference type="Proteomes" id="UP000694890"/>
    </source>
</evidence>
<feature type="region of interest" description="Disordered" evidence="1">
    <location>
        <begin position="576"/>
        <end position="620"/>
    </location>
</feature>
<dbReference type="Proteomes" id="UP000694890">
    <property type="component" value="Unplaced"/>
</dbReference>
<dbReference type="InterPro" id="IPR029526">
    <property type="entry name" value="PGBD"/>
</dbReference>
<dbReference type="RefSeq" id="XP_018526593.2">
    <property type="nucleotide sequence ID" value="XM_018671077.2"/>
</dbReference>
<feature type="compositionally biased region" description="Pro residues" evidence="1">
    <location>
        <begin position="35"/>
        <end position="47"/>
    </location>
</feature>
<feature type="domain" description="PiggyBac transposable element-derived protein" evidence="2">
    <location>
        <begin position="140"/>
        <end position="494"/>
    </location>
</feature>
<organism evidence="3 4">
    <name type="scientific">Lates calcarifer</name>
    <name type="common">Barramundi</name>
    <name type="synonym">Holocentrus calcarifer</name>
    <dbReference type="NCBI Taxonomy" id="8187"/>
    <lineage>
        <taxon>Eukaryota</taxon>
        <taxon>Metazoa</taxon>
        <taxon>Chordata</taxon>
        <taxon>Craniata</taxon>
        <taxon>Vertebrata</taxon>
        <taxon>Euteleostomi</taxon>
        <taxon>Actinopterygii</taxon>
        <taxon>Neopterygii</taxon>
        <taxon>Teleostei</taxon>
        <taxon>Neoteleostei</taxon>
        <taxon>Acanthomorphata</taxon>
        <taxon>Carangaria</taxon>
        <taxon>Carangaria incertae sedis</taxon>
        <taxon>Centropomidae</taxon>
        <taxon>Lates</taxon>
    </lineage>
</organism>
<dbReference type="Pfam" id="PF13843">
    <property type="entry name" value="DDE_Tnp_1_7"/>
    <property type="match status" value="1"/>
</dbReference>
<gene>
    <name evidence="4" type="primary">LOC108879701</name>
</gene>
<reference evidence="4" key="1">
    <citation type="submission" date="2025-08" db="UniProtKB">
        <authorList>
            <consortium name="RefSeq"/>
        </authorList>
    </citation>
    <scope>IDENTIFICATION</scope>
    <source>
        <tissue evidence="4">Brain</tissue>
    </source>
</reference>
<feature type="region of interest" description="Disordered" evidence="1">
    <location>
        <begin position="27"/>
        <end position="97"/>
    </location>
</feature>
<proteinExistence type="predicted"/>
<dbReference type="GO" id="GO:0043565">
    <property type="term" value="F:sequence-specific DNA binding"/>
    <property type="evidence" value="ECO:0007669"/>
    <property type="project" value="TreeGrafter"/>
</dbReference>
<dbReference type="InterPro" id="IPR052638">
    <property type="entry name" value="PiggyBac_TE-derived"/>
</dbReference>
<sequence>MDYEGETGHLPARLLNAYAEVMQTEHDWNDGLPFTTPPSPPQPPSPFPCSSSPTSCHNNEGQLEDARASSLQRGQPEDARASKRQRVQPSQPEEPRAKLQVVKNKDRVFKRSKRPSTAVIPEYTVYRPNAAECVKQSCPNPVDVFLLMYPPTLREITVEMSNLYSTQTKGKQLNLSMDELLTFYGILIASGYSSVPRRHMYWSVDNDVHNESISGAMRRNRFDDIMASVHLVDNTKITDDPFFKVRPIFSELNHSYKIMPFQEWLSVDESMIPYYGRHGCKQFIKGKPIRFGYKVWSLASSSGYMYHMEPYCGSHTLLPETGLGQGPSVIIGLAEQAQVPQGCKFFHDSLFTTLSLMDEMTKRGYGSSGTMRQNRLFDVPFTPQNAFMKLPRGTSEVLCQGEKLLVRWKDNNIVTVATNMDEKYTETSVKRWNRHRRAFDNIQQPKCISRYNEHMGGVDLHDLQVSRYYISIRSKKWWWPIFAWSINSALVNGHLFYRDVIGGTIDLLTFSRIVSQSLLQRFGTKPLSHGRRSLLSATVEDQARYDKASHWPFNTMHRFQRCRHCEKRTTYACIPSPDGIHSPPVSPGSAPRSPRSQSYPEHLYTGGTQQASSPAALLSP</sequence>
<dbReference type="GeneID" id="108879701"/>
<dbReference type="KEGG" id="lcf:108879701"/>
<name>A0AAJ7LN83_LATCA</name>
<protein>
    <submittedName>
        <fullName evidence="4">PiggyBac transposable element-derived protein 3-like</fullName>
    </submittedName>
</protein>
<dbReference type="PANTHER" id="PTHR47055:SF3">
    <property type="entry name" value="PHORBOL-ESTER_DAG-TYPE DOMAIN-CONTAINING PROTEIN"/>
    <property type="match status" value="1"/>
</dbReference>
<accession>A0AAJ7LN83</accession>
<evidence type="ECO:0000256" key="1">
    <source>
        <dbReference type="SAM" id="MobiDB-lite"/>
    </source>
</evidence>